<comment type="similarity">
    <text evidence="1">Belongs to the alkB family.</text>
</comment>
<dbReference type="InterPro" id="IPR037151">
    <property type="entry name" value="AlkB-like_sf"/>
</dbReference>
<name>A0A8H8R9T8_9HELO</name>
<comment type="cofactor">
    <cofactor evidence="9">
        <name>Fe(2+)</name>
        <dbReference type="ChEBI" id="CHEBI:29033"/>
    </cofactor>
    <text evidence="9">Binds 1 Fe(2+) ion per subunit.</text>
</comment>
<sequence>MGSVADTMPTSKHLDPHEAPPQKLRDIYKSWSSATAITPERLKNEVLDTEPLRANAGTGSISPELLGEHFRQFLASNDFQTGASGDFGLGNVSGLAVSADGIDMAAWKATAYDIEKIPGLMVFPSLLPPSVQQSLLSALLHRELSNPENQTNLHLHHTITYPPNKASFFTTDPEDSLHLPKDHATHKPLSNRAVLEKGLHWVTLGGQYDWTKKEYPTGTPPRFPPAIAHLIHSLFPSTTPQAAILNVYTPRDKLSLHRDVSEAVNRGLVSISLGCSALFVIGLKDKTSGVLHHETILLRSGDVVYMDGESRYAWHGVPKIIQGTCPKYLQSWPGKDFPAYEGWMGNRRINLNVRQMFE</sequence>
<organism evidence="12 13">
    <name type="scientific">Lachnellula hyalina</name>
    <dbReference type="NCBI Taxonomy" id="1316788"/>
    <lineage>
        <taxon>Eukaryota</taxon>
        <taxon>Fungi</taxon>
        <taxon>Dikarya</taxon>
        <taxon>Ascomycota</taxon>
        <taxon>Pezizomycotina</taxon>
        <taxon>Leotiomycetes</taxon>
        <taxon>Helotiales</taxon>
        <taxon>Lachnaceae</taxon>
        <taxon>Lachnellula</taxon>
    </lineage>
</organism>
<dbReference type="Proteomes" id="UP000431533">
    <property type="component" value="Unassembled WGS sequence"/>
</dbReference>
<evidence type="ECO:0000256" key="9">
    <source>
        <dbReference type="PIRSR" id="PIRSR604574-2"/>
    </source>
</evidence>
<dbReference type="Gene3D" id="2.60.120.590">
    <property type="entry name" value="Alpha-ketoglutarate-dependent dioxygenase AlkB-like"/>
    <property type="match status" value="1"/>
</dbReference>
<evidence type="ECO:0000256" key="7">
    <source>
        <dbReference type="ARBA" id="ARBA00023026"/>
    </source>
</evidence>
<comment type="caution">
    <text evidence="12">The sequence shown here is derived from an EMBL/GenBank/DDBJ whole genome shotgun (WGS) entry which is preliminary data.</text>
</comment>
<feature type="domain" description="Fe2OG dioxygenase" evidence="11">
    <location>
        <begin position="239"/>
        <end position="357"/>
    </location>
</feature>
<dbReference type="Pfam" id="PF13532">
    <property type="entry name" value="2OG-FeII_Oxy_2"/>
    <property type="match status" value="1"/>
</dbReference>
<dbReference type="GO" id="GO:0005737">
    <property type="term" value="C:cytoplasm"/>
    <property type="evidence" value="ECO:0007669"/>
    <property type="project" value="TreeGrafter"/>
</dbReference>
<feature type="binding site" evidence="9">
    <location>
        <position position="315"/>
    </location>
    <ligand>
        <name>Fe cation</name>
        <dbReference type="ChEBI" id="CHEBI:24875"/>
        <note>catalytic</note>
    </ligand>
</feature>
<dbReference type="FunFam" id="2.60.120.590:FF:000014">
    <property type="entry name" value="Oxidoreductase, 2OG-Fe(II) oxygenase family family"/>
    <property type="match status" value="1"/>
</dbReference>
<dbReference type="PANTHER" id="PTHR16557">
    <property type="entry name" value="ALKYLATED DNA REPAIR PROTEIN ALKB-RELATED"/>
    <property type="match status" value="1"/>
</dbReference>
<dbReference type="PROSITE" id="PS51471">
    <property type="entry name" value="FE2OG_OXY"/>
    <property type="match status" value="1"/>
</dbReference>
<keyword evidence="7" id="KW-0843">Virulence</keyword>
<evidence type="ECO:0000256" key="3">
    <source>
        <dbReference type="ARBA" id="ARBA00022723"/>
    </source>
</evidence>
<dbReference type="AlphaFoldDB" id="A0A8H8R9T8"/>
<evidence type="ECO:0000256" key="6">
    <source>
        <dbReference type="ARBA" id="ARBA00023004"/>
    </source>
</evidence>
<evidence type="ECO:0000256" key="10">
    <source>
        <dbReference type="SAM" id="MobiDB-lite"/>
    </source>
</evidence>
<evidence type="ECO:0000259" key="11">
    <source>
        <dbReference type="PROSITE" id="PS51471"/>
    </source>
</evidence>
<dbReference type="InterPro" id="IPR005123">
    <property type="entry name" value="Oxoglu/Fe-dep_dioxygenase_dom"/>
</dbReference>
<reference evidence="12 13" key="1">
    <citation type="submission" date="2018-05" db="EMBL/GenBank/DDBJ databases">
        <title>Genome sequencing and assembly of the regulated plant pathogen Lachnellula willkommii and related sister species for the development of diagnostic species identification markers.</title>
        <authorList>
            <person name="Giroux E."/>
            <person name="Bilodeau G."/>
        </authorList>
    </citation>
    <scope>NUCLEOTIDE SEQUENCE [LARGE SCALE GENOMIC DNA]</scope>
    <source>
        <strain evidence="12 13">CBS 185.66</strain>
    </source>
</reference>
<dbReference type="GO" id="GO:0005634">
    <property type="term" value="C:nucleus"/>
    <property type="evidence" value="ECO:0007669"/>
    <property type="project" value="TreeGrafter"/>
</dbReference>
<evidence type="ECO:0000313" key="12">
    <source>
        <dbReference type="EMBL" id="TVY31001.1"/>
    </source>
</evidence>
<dbReference type="EC" id="1.14.11.53" evidence="2"/>
<dbReference type="RefSeq" id="XP_031009785.1">
    <property type="nucleotide sequence ID" value="XM_031145284.1"/>
</dbReference>
<keyword evidence="6 9" id="KW-0408">Iron</keyword>
<dbReference type="InterPro" id="IPR027450">
    <property type="entry name" value="AlkB-like"/>
</dbReference>
<keyword evidence="4 12" id="KW-0223">Dioxygenase</keyword>
<protein>
    <recommendedName>
        <fullName evidence="2">mRNA N(6)-methyladenine demethylase</fullName>
        <ecNumber evidence="2">1.14.11.53</ecNumber>
    </recommendedName>
</protein>
<dbReference type="EMBL" id="QGMH01000002">
    <property type="protein sequence ID" value="TVY31001.1"/>
    <property type="molecule type" value="Genomic_DNA"/>
</dbReference>
<gene>
    <name evidence="12" type="primary">abh1_1</name>
    <name evidence="12" type="ORF">LHYA1_G000292</name>
</gene>
<dbReference type="OrthoDB" id="6614653at2759"/>
<dbReference type="InterPro" id="IPR004574">
    <property type="entry name" value="Alkb"/>
</dbReference>
<keyword evidence="3 9" id="KW-0479">Metal-binding</keyword>
<feature type="binding site" evidence="9">
    <location>
        <position position="257"/>
    </location>
    <ligand>
        <name>Fe cation</name>
        <dbReference type="ChEBI" id="CHEBI:24875"/>
        <note>catalytic</note>
    </ligand>
</feature>
<evidence type="ECO:0000256" key="5">
    <source>
        <dbReference type="ARBA" id="ARBA00023002"/>
    </source>
</evidence>
<feature type="region of interest" description="Disordered" evidence="10">
    <location>
        <begin position="1"/>
        <end position="22"/>
    </location>
</feature>
<keyword evidence="5" id="KW-0560">Oxidoreductase</keyword>
<evidence type="ECO:0000313" key="13">
    <source>
        <dbReference type="Proteomes" id="UP000431533"/>
    </source>
</evidence>
<dbReference type="PANTHER" id="PTHR16557:SF2">
    <property type="entry name" value="NUCLEIC ACID DIOXYGENASE ALKBH1"/>
    <property type="match status" value="1"/>
</dbReference>
<feature type="binding site" evidence="9">
    <location>
        <position position="259"/>
    </location>
    <ligand>
        <name>Fe cation</name>
        <dbReference type="ChEBI" id="CHEBI:24875"/>
        <note>catalytic</note>
    </ligand>
</feature>
<evidence type="ECO:0000256" key="8">
    <source>
        <dbReference type="ARBA" id="ARBA00047565"/>
    </source>
</evidence>
<comment type="catalytic activity">
    <reaction evidence="8">
        <text>an N(6)-methyladenosine in mRNA + 2-oxoglutarate + O2 = an adenosine in mRNA + formaldehyde + succinate + CO2</text>
        <dbReference type="Rhea" id="RHEA:49520"/>
        <dbReference type="Rhea" id="RHEA-COMP:12414"/>
        <dbReference type="Rhea" id="RHEA-COMP:12417"/>
        <dbReference type="ChEBI" id="CHEBI:15379"/>
        <dbReference type="ChEBI" id="CHEBI:16526"/>
        <dbReference type="ChEBI" id="CHEBI:16810"/>
        <dbReference type="ChEBI" id="CHEBI:16842"/>
        <dbReference type="ChEBI" id="CHEBI:30031"/>
        <dbReference type="ChEBI" id="CHEBI:74411"/>
        <dbReference type="ChEBI" id="CHEBI:74449"/>
        <dbReference type="EC" id="1.14.11.53"/>
    </reaction>
    <physiologicalReaction direction="left-to-right" evidence="8">
        <dbReference type="Rhea" id="RHEA:49521"/>
    </physiologicalReaction>
</comment>
<dbReference type="GO" id="GO:0046872">
    <property type="term" value="F:metal ion binding"/>
    <property type="evidence" value="ECO:0007669"/>
    <property type="project" value="UniProtKB-KW"/>
</dbReference>
<feature type="compositionally biased region" description="Basic and acidic residues" evidence="10">
    <location>
        <begin position="12"/>
        <end position="22"/>
    </location>
</feature>
<dbReference type="GO" id="GO:1990931">
    <property type="term" value="F:mRNA N6-methyladenosine dioxygenase activity"/>
    <property type="evidence" value="ECO:0007669"/>
    <property type="project" value="UniProtKB-EC"/>
</dbReference>
<dbReference type="GeneID" id="41980490"/>
<accession>A0A8H8R9T8</accession>
<evidence type="ECO:0000256" key="1">
    <source>
        <dbReference type="ARBA" id="ARBA00007879"/>
    </source>
</evidence>
<keyword evidence="13" id="KW-1185">Reference proteome</keyword>
<evidence type="ECO:0000256" key="4">
    <source>
        <dbReference type="ARBA" id="ARBA00022964"/>
    </source>
</evidence>
<proteinExistence type="inferred from homology"/>
<evidence type="ECO:0000256" key="2">
    <source>
        <dbReference type="ARBA" id="ARBA00012931"/>
    </source>
</evidence>
<dbReference type="SUPFAM" id="SSF51197">
    <property type="entry name" value="Clavaminate synthase-like"/>
    <property type="match status" value="1"/>
</dbReference>